<dbReference type="PANTHER" id="PTHR30136">
    <property type="entry name" value="HELIX-TURN-HELIX TRANSCRIPTIONAL REGULATOR, ICLR FAMILY"/>
    <property type="match status" value="1"/>
</dbReference>
<evidence type="ECO:0000259" key="2">
    <source>
        <dbReference type="PROSITE" id="PS51077"/>
    </source>
</evidence>
<evidence type="ECO:0000313" key="5">
    <source>
        <dbReference type="Proteomes" id="UP000752297"/>
    </source>
</evidence>
<gene>
    <name evidence="4" type="ORF">KUG47_16530</name>
</gene>
<keyword evidence="1" id="KW-0238">DNA-binding</keyword>
<proteinExistence type="predicted"/>
<dbReference type="GO" id="GO:0003700">
    <property type="term" value="F:DNA-binding transcription factor activity"/>
    <property type="evidence" value="ECO:0007669"/>
    <property type="project" value="TreeGrafter"/>
</dbReference>
<dbReference type="SMART" id="SM00346">
    <property type="entry name" value="HTH_ICLR"/>
    <property type="match status" value="1"/>
</dbReference>
<dbReference type="RefSeq" id="WP_217679144.1">
    <property type="nucleotide sequence ID" value="NZ_JAHRVA010000013.1"/>
</dbReference>
<dbReference type="PROSITE" id="PS51078">
    <property type="entry name" value="ICLR_ED"/>
    <property type="match status" value="1"/>
</dbReference>
<dbReference type="InterPro" id="IPR014757">
    <property type="entry name" value="Tscrpt_reg_IclR_C"/>
</dbReference>
<name>A0A949PUF2_9HYPH</name>
<dbReference type="GO" id="GO:0045892">
    <property type="term" value="P:negative regulation of DNA-templated transcription"/>
    <property type="evidence" value="ECO:0007669"/>
    <property type="project" value="TreeGrafter"/>
</dbReference>
<feature type="domain" description="HTH iclR-type" evidence="2">
    <location>
        <begin position="21"/>
        <end position="83"/>
    </location>
</feature>
<evidence type="ECO:0000313" key="4">
    <source>
        <dbReference type="EMBL" id="MBV2145100.1"/>
    </source>
</evidence>
<evidence type="ECO:0000259" key="3">
    <source>
        <dbReference type="PROSITE" id="PS51078"/>
    </source>
</evidence>
<dbReference type="Proteomes" id="UP000752297">
    <property type="component" value="Unassembled WGS sequence"/>
</dbReference>
<dbReference type="PROSITE" id="PS51077">
    <property type="entry name" value="HTH_ICLR"/>
    <property type="match status" value="1"/>
</dbReference>
<dbReference type="EMBL" id="JAHRVA010000013">
    <property type="protein sequence ID" value="MBV2145100.1"/>
    <property type="molecule type" value="Genomic_DNA"/>
</dbReference>
<dbReference type="AlphaFoldDB" id="A0A949PUF2"/>
<comment type="caution">
    <text evidence="4">The sequence shown here is derived from an EMBL/GenBank/DDBJ whole genome shotgun (WGS) entry which is preliminary data.</text>
</comment>
<protein>
    <submittedName>
        <fullName evidence="4">IclR family transcriptional regulator</fullName>
    </submittedName>
</protein>
<evidence type="ECO:0000256" key="1">
    <source>
        <dbReference type="ARBA" id="ARBA00023125"/>
    </source>
</evidence>
<dbReference type="InterPro" id="IPR005471">
    <property type="entry name" value="Tscrpt_reg_IclR_N"/>
</dbReference>
<dbReference type="PANTHER" id="PTHR30136:SF34">
    <property type="entry name" value="TRANSCRIPTIONAL REGULATOR"/>
    <property type="match status" value="1"/>
</dbReference>
<keyword evidence="5" id="KW-1185">Reference proteome</keyword>
<dbReference type="GO" id="GO:0003677">
    <property type="term" value="F:DNA binding"/>
    <property type="evidence" value="ECO:0007669"/>
    <property type="project" value="UniProtKB-KW"/>
</dbReference>
<reference evidence="4 5" key="1">
    <citation type="submission" date="2021-06" db="EMBL/GenBank/DDBJ databases">
        <title>Falsochrobactrum tianjin sp.nov., a new petroleum-degrading bacteria isolated from oily soils.</title>
        <authorList>
            <person name="Chen G."/>
            <person name="Chen H."/>
            <person name="Tian J."/>
            <person name="Qing J."/>
            <person name="Zhong L."/>
            <person name="Ma W."/>
            <person name="Song Y."/>
            <person name="Cui X."/>
            <person name="Yan B."/>
        </authorList>
    </citation>
    <scope>NUCLEOTIDE SEQUENCE [LARGE SCALE GENOMIC DNA]</scope>
    <source>
        <strain evidence="4 5">TDYN1</strain>
    </source>
</reference>
<organism evidence="4 5">
    <name type="scientific">Falsochrobactrum tianjinense</name>
    <dbReference type="NCBI Taxonomy" id="2706015"/>
    <lineage>
        <taxon>Bacteria</taxon>
        <taxon>Pseudomonadati</taxon>
        <taxon>Pseudomonadota</taxon>
        <taxon>Alphaproteobacteria</taxon>
        <taxon>Hyphomicrobiales</taxon>
        <taxon>Brucellaceae</taxon>
        <taxon>Falsochrobactrum</taxon>
    </lineage>
</organism>
<dbReference type="InterPro" id="IPR050707">
    <property type="entry name" value="HTH_MetabolicPath_Reg"/>
</dbReference>
<dbReference type="Pfam" id="PF09339">
    <property type="entry name" value="HTH_IclR"/>
    <property type="match status" value="1"/>
</dbReference>
<accession>A0A949PUF2</accession>
<dbReference type="Pfam" id="PF01614">
    <property type="entry name" value="IclR_C"/>
    <property type="match status" value="1"/>
</dbReference>
<sequence length="275" mass="29913">MTDDKPVRKTGRPTGDSGLFNSSLEKGLSVLQAFNDGRPSLTLTQVAAVTGLEKSAAQRFTATLVALGYLQKDQTTRQYSLTSRVLQLSANYLRCHVLLERATPYMLEWNSRIGEAVNLAEMDGADVIFLVRYRSRNVVGPALVAGSKFPWYISALGQAMVAYKPAGERNRILAATNPVSYASQTLTTREALEKRLETIRTDRFALTHRESFETEISLAAPIFGPSGDVVAAVGTAVVTPQWTVDDARARLAPALLDLAQAISSPSQISRPDLNV</sequence>
<feature type="domain" description="IclR-ED" evidence="3">
    <location>
        <begin position="84"/>
        <end position="268"/>
    </location>
</feature>